<sequence>MPHSTIEITPQSNIRELVASLPIAAEVLTQFGLGCSGCGVSKYETIAQGAAAHGLRVEPMIAALAQARLSGFVPLIANEDRLSHRRAPGGFSGRAKIAHVVPIMSGKGGVGKSLVTALLALGLRRRNLRVGILDGDITGPSIPKLFGLREPLAIEADPNAPKTPQGNPQPLMVPALTRSAIEIVSSNLLTDKEDTAMIWRGPIVSGVIRQFYEQVLWSDLDVLLIDLPPGTSDAPLTVLQSLPIDGVVLVTMPQALATMIVRKAANLIHQLKKPILGVVENMSYFVAPDTGVRYDVFGPSYASRVAELAGAPVLATLPIDPKKAMLADEGRVEEIDDPVCDELAAHLLEALAAHPKPKETISII</sequence>
<evidence type="ECO:0000313" key="7">
    <source>
        <dbReference type="EMBL" id="CBH76096.1"/>
    </source>
</evidence>
<evidence type="ECO:0000256" key="1">
    <source>
        <dbReference type="ARBA" id="ARBA00022723"/>
    </source>
</evidence>
<gene>
    <name evidence="7" type="ORF">CARN1_0576</name>
</gene>
<dbReference type="Pfam" id="PF10609">
    <property type="entry name" value="ParA"/>
    <property type="match status" value="1"/>
</dbReference>
<keyword evidence="3" id="KW-0067">ATP-binding</keyword>
<evidence type="ECO:0000256" key="5">
    <source>
        <dbReference type="ARBA" id="ARBA00023014"/>
    </source>
</evidence>
<evidence type="ECO:0000256" key="4">
    <source>
        <dbReference type="ARBA" id="ARBA00023004"/>
    </source>
</evidence>
<dbReference type="InterPro" id="IPR044304">
    <property type="entry name" value="NUBPL-like"/>
</dbReference>
<dbReference type="Gene3D" id="3.40.50.300">
    <property type="entry name" value="P-loop containing nucleotide triphosphate hydrolases"/>
    <property type="match status" value="1"/>
</dbReference>
<evidence type="ECO:0000256" key="2">
    <source>
        <dbReference type="ARBA" id="ARBA00022741"/>
    </source>
</evidence>
<comment type="caution">
    <text evidence="7">The sequence shown here is derived from an EMBL/GenBank/DDBJ whole genome shotgun (WGS) entry which is preliminary data.</text>
</comment>
<dbReference type="InterPro" id="IPR023883">
    <property type="entry name" value="CHP03980_redox-disulphide"/>
</dbReference>
<keyword evidence="1" id="KW-0479">Metal-binding</keyword>
<dbReference type="EMBL" id="CABL01000019">
    <property type="protein sequence ID" value="CBH76096.1"/>
    <property type="molecule type" value="Genomic_DNA"/>
</dbReference>
<keyword evidence="5" id="KW-0411">Iron-sulfur</keyword>
<dbReference type="SUPFAM" id="SSF52540">
    <property type="entry name" value="P-loop containing nucleoside triphosphate hydrolases"/>
    <property type="match status" value="1"/>
</dbReference>
<proteinExistence type="inferred from homology"/>
<evidence type="ECO:0000256" key="3">
    <source>
        <dbReference type="ARBA" id="ARBA00022840"/>
    </source>
</evidence>
<dbReference type="HAMAP" id="MF_02040">
    <property type="entry name" value="Mrp_NBP35"/>
    <property type="match status" value="1"/>
</dbReference>
<dbReference type="InterPro" id="IPR038062">
    <property type="entry name" value="ScdA-like_N_sf"/>
</dbReference>
<evidence type="ECO:0000259" key="6">
    <source>
        <dbReference type="Pfam" id="PF08984"/>
    </source>
</evidence>
<dbReference type="SUPFAM" id="SSF140683">
    <property type="entry name" value="SP0561-like"/>
    <property type="match status" value="1"/>
</dbReference>
<keyword evidence="4" id="KW-0408">Iron</keyword>
<dbReference type="FunFam" id="3.40.50.300:FF:001119">
    <property type="entry name" value="Iron-sulfur cluster carrier protein"/>
    <property type="match status" value="1"/>
</dbReference>
<reference evidence="7" key="1">
    <citation type="submission" date="2009-10" db="EMBL/GenBank/DDBJ databases">
        <title>Diversity of trophic interactions inside an arsenic-rich microbial ecosystem.</title>
        <authorList>
            <person name="Bertin P.N."/>
            <person name="Heinrich-Salmeron A."/>
            <person name="Pelletier E."/>
            <person name="Goulhen-Chollet F."/>
            <person name="Arsene-Ploetze F."/>
            <person name="Gallien S."/>
            <person name="Calteau A."/>
            <person name="Vallenet D."/>
            <person name="Casiot C."/>
            <person name="Chane-Woon-Ming B."/>
            <person name="Giloteaux L."/>
            <person name="Barakat M."/>
            <person name="Bonnefoy V."/>
            <person name="Bruneel O."/>
            <person name="Chandler M."/>
            <person name="Cleiss J."/>
            <person name="Duran R."/>
            <person name="Elbaz-Poulichet F."/>
            <person name="Fonknechten N."/>
            <person name="Lauga B."/>
            <person name="Mornico D."/>
            <person name="Ortet P."/>
            <person name="Schaeffer C."/>
            <person name="Siguier P."/>
            <person name="Alexander Thil Smith A."/>
            <person name="Van Dorsselaer A."/>
            <person name="Weissenbach J."/>
            <person name="Medigue C."/>
            <person name="Le Paslier D."/>
        </authorList>
    </citation>
    <scope>NUCLEOTIDE SEQUENCE</scope>
</reference>
<dbReference type="InterPro" id="IPR015077">
    <property type="entry name" value="DUF1858"/>
</dbReference>
<protein>
    <submittedName>
        <fullName evidence="7">Protein mrp homolog (Modular protein)</fullName>
    </submittedName>
</protein>
<dbReference type="PANTHER" id="PTHR42961">
    <property type="entry name" value="IRON-SULFUR PROTEIN NUBPL"/>
    <property type="match status" value="1"/>
</dbReference>
<feature type="domain" description="DUF1858" evidence="6">
    <location>
        <begin position="8"/>
        <end position="58"/>
    </location>
</feature>
<dbReference type="GO" id="GO:0016226">
    <property type="term" value="P:iron-sulfur cluster assembly"/>
    <property type="evidence" value="ECO:0007669"/>
    <property type="project" value="InterPro"/>
</dbReference>
<dbReference type="GO" id="GO:0051539">
    <property type="term" value="F:4 iron, 4 sulfur cluster binding"/>
    <property type="evidence" value="ECO:0007669"/>
    <property type="project" value="TreeGrafter"/>
</dbReference>
<dbReference type="InterPro" id="IPR033756">
    <property type="entry name" value="YlxH/NBP35"/>
</dbReference>
<dbReference type="NCBIfam" id="TIGR03980">
    <property type="entry name" value="prismane_assoc"/>
    <property type="match status" value="1"/>
</dbReference>
<dbReference type="CDD" id="cd02037">
    <property type="entry name" value="Mrp_NBP35"/>
    <property type="match status" value="1"/>
</dbReference>
<dbReference type="InterPro" id="IPR000808">
    <property type="entry name" value="Mrp-like_CS"/>
</dbReference>
<keyword evidence="2" id="KW-0547">Nucleotide-binding</keyword>
<dbReference type="GO" id="GO:0046872">
    <property type="term" value="F:metal ion binding"/>
    <property type="evidence" value="ECO:0007669"/>
    <property type="project" value="UniProtKB-KW"/>
</dbReference>
<dbReference type="InterPro" id="IPR019591">
    <property type="entry name" value="Mrp/NBP35_ATP-bd"/>
</dbReference>
<dbReference type="InterPro" id="IPR027417">
    <property type="entry name" value="P-loop_NTPase"/>
</dbReference>
<name>E6PI06_9ZZZZ</name>
<dbReference type="AlphaFoldDB" id="E6PI06"/>
<accession>E6PI06</accession>
<dbReference type="Pfam" id="PF08984">
    <property type="entry name" value="DUF1858"/>
    <property type="match status" value="1"/>
</dbReference>
<dbReference type="GO" id="GO:0005524">
    <property type="term" value="F:ATP binding"/>
    <property type="evidence" value="ECO:0007669"/>
    <property type="project" value="UniProtKB-KW"/>
</dbReference>
<organism evidence="7">
    <name type="scientific">mine drainage metagenome</name>
    <dbReference type="NCBI Taxonomy" id="410659"/>
    <lineage>
        <taxon>unclassified sequences</taxon>
        <taxon>metagenomes</taxon>
        <taxon>ecological metagenomes</taxon>
    </lineage>
</organism>
<dbReference type="GO" id="GO:0140663">
    <property type="term" value="F:ATP-dependent FeS chaperone activity"/>
    <property type="evidence" value="ECO:0007669"/>
    <property type="project" value="InterPro"/>
</dbReference>
<dbReference type="PANTHER" id="PTHR42961:SF2">
    <property type="entry name" value="IRON-SULFUR PROTEIN NUBPL"/>
    <property type="match status" value="1"/>
</dbReference>
<dbReference type="Gene3D" id="1.10.3910.10">
    <property type="entry name" value="SP0561-like"/>
    <property type="match status" value="1"/>
</dbReference>
<dbReference type="PROSITE" id="PS01215">
    <property type="entry name" value="MRP"/>
    <property type="match status" value="1"/>
</dbReference>